<dbReference type="AlphaFoldDB" id="A0AA37Q9B8"/>
<organism evidence="1 2">
    <name type="scientific">Mycobacterium kiyosense</name>
    <dbReference type="NCBI Taxonomy" id="2871094"/>
    <lineage>
        <taxon>Bacteria</taxon>
        <taxon>Bacillati</taxon>
        <taxon>Actinomycetota</taxon>
        <taxon>Actinomycetes</taxon>
        <taxon>Mycobacteriales</taxon>
        <taxon>Mycobacteriaceae</taxon>
        <taxon>Mycobacterium</taxon>
    </lineage>
</organism>
<proteinExistence type="predicted"/>
<dbReference type="Proteomes" id="UP001165663">
    <property type="component" value="Unassembled WGS sequence"/>
</dbReference>
<sequence length="389" mass="42729">MRRGRRLAGRDLPCPSAFVALNLDDQAYAGVPCWSAGPTGWAHITVAVAYDLHYHRVRPLMCNGGIAKPTLIVIAAAMARYADRSTGRGCRPTNAQLERDTGYDERTIQRAHECLRLLGVATEILRGRRRTYIERMASWRMGDRHRGWASVWALHDNAHTTRLVHSLSPHLERSPLTTTPPCLGKLVTTHAGAHRARHRGAARRRTPDEAGRRLAVRWRADPHAPPWARRFGVGSWAAMLAAPAAAGWTPRDLNALVSDWLGAGHRIPDAPPRPIALLGTLLAWHSAHNTLADRPAALDEAREAHERVAAQTRARTAARERAEHAAARARGQAAATGPGRAQIGQELARIRARAATKRAGQVAVEISQFEAYVATRRGISPLSPQYPMR</sequence>
<dbReference type="EMBL" id="BRXE01000118">
    <property type="protein sequence ID" value="GLB86139.1"/>
    <property type="molecule type" value="Genomic_DNA"/>
</dbReference>
<name>A0AA37Q9B8_9MYCO</name>
<accession>A0AA37Q9B8</accession>
<gene>
    <name evidence="1" type="ORF">SRL2020028_53950</name>
</gene>
<comment type="caution">
    <text evidence="1">The sequence shown here is derived from an EMBL/GenBank/DDBJ whole genome shotgun (WGS) entry which is preliminary data.</text>
</comment>
<evidence type="ECO:0008006" key="3">
    <source>
        <dbReference type="Google" id="ProtNLM"/>
    </source>
</evidence>
<reference evidence="1" key="1">
    <citation type="submission" date="2022-07" db="EMBL/GenBank/DDBJ databases">
        <title>Mycobacterium kiyosense sp. nov., scotochromogenic slow-glowing species isolated from respiratory specimens.</title>
        <authorList>
            <person name="Fukano H."/>
            <person name="Kazumi Y."/>
            <person name="Sakagami N."/>
            <person name="Ato M."/>
            <person name="Mitarai S."/>
            <person name="Hoshino Y."/>
        </authorList>
    </citation>
    <scope>NUCLEOTIDE SEQUENCE</scope>
    <source>
        <strain evidence="1">SRL2020-028</strain>
    </source>
</reference>
<evidence type="ECO:0000313" key="2">
    <source>
        <dbReference type="Proteomes" id="UP001165663"/>
    </source>
</evidence>
<protein>
    <recommendedName>
        <fullName evidence="3">Plasmid replication protein</fullName>
    </recommendedName>
</protein>
<dbReference type="RefSeq" id="WP_080691106.1">
    <property type="nucleotide sequence ID" value="NZ_BRXE01000118.1"/>
</dbReference>
<evidence type="ECO:0000313" key="1">
    <source>
        <dbReference type="EMBL" id="GLB86139.1"/>
    </source>
</evidence>